<dbReference type="GO" id="GO:0008422">
    <property type="term" value="F:beta-glucosidase activity"/>
    <property type="evidence" value="ECO:0007669"/>
    <property type="project" value="TreeGrafter"/>
</dbReference>
<proteinExistence type="inferred from homology"/>
<dbReference type="PROSITE" id="PS00653">
    <property type="entry name" value="GLYCOSYL_HYDROL_F1_2"/>
    <property type="match status" value="1"/>
</dbReference>
<dbReference type="InterPro" id="IPR001360">
    <property type="entry name" value="Glyco_hydro_1"/>
</dbReference>
<dbReference type="AlphaFoldDB" id="A0A1Y4SS05"/>
<reference evidence="2 3" key="1">
    <citation type="journal article" date="2018" name="BMC Genomics">
        <title>Whole genome sequencing and function prediction of 133 gut anaerobes isolated from chicken caecum in pure cultures.</title>
        <authorList>
            <person name="Medvecky M."/>
            <person name="Cejkova D."/>
            <person name="Polansky O."/>
            <person name="Karasova D."/>
            <person name="Kubasova T."/>
            <person name="Cizek A."/>
            <person name="Rychlik I."/>
        </authorList>
    </citation>
    <scope>NUCLEOTIDE SEQUENCE [LARGE SCALE GENOMIC DNA]</scope>
    <source>
        <strain evidence="2 3">An13</strain>
    </source>
</reference>
<accession>A0A1Y4SS05</accession>
<protein>
    <submittedName>
        <fullName evidence="2">6-phospho-beta-glucosidase</fullName>
    </submittedName>
</protein>
<dbReference type="PANTHER" id="PTHR10353:SF296">
    <property type="entry name" value="6-PHOSPHO-BETA-GLUCOSIDASE"/>
    <property type="match status" value="1"/>
</dbReference>
<dbReference type="PANTHER" id="PTHR10353">
    <property type="entry name" value="GLYCOSYL HYDROLASE"/>
    <property type="match status" value="1"/>
</dbReference>
<dbReference type="GO" id="GO:0016052">
    <property type="term" value="P:carbohydrate catabolic process"/>
    <property type="evidence" value="ECO:0007669"/>
    <property type="project" value="TreeGrafter"/>
</dbReference>
<dbReference type="Gene3D" id="3.20.20.80">
    <property type="entry name" value="Glycosidases"/>
    <property type="match status" value="1"/>
</dbReference>
<dbReference type="InterPro" id="IPR033132">
    <property type="entry name" value="GH_1_N_CS"/>
</dbReference>
<feature type="non-terminal residue" evidence="2">
    <location>
        <position position="314"/>
    </location>
</feature>
<dbReference type="SUPFAM" id="SSF51445">
    <property type="entry name" value="(Trans)glycosidases"/>
    <property type="match status" value="1"/>
</dbReference>
<dbReference type="Pfam" id="PF00232">
    <property type="entry name" value="Glyco_hydro_1"/>
    <property type="match status" value="1"/>
</dbReference>
<dbReference type="GO" id="GO:0005829">
    <property type="term" value="C:cytosol"/>
    <property type="evidence" value="ECO:0007669"/>
    <property type="project" value="TreeGrafter"/>
</dbReference>
<evidence type="ECO:0000256" key="1">
    <source>
        <dbReference type="RuleBase" id="RU003690"/>
    </source>
</evidence>
<dbReference type="OrthoDB" id="2339329at2"/>
<evidence type="ECO:0000313" key="3">
    <source>
        <dbReference type="Proteomes" id="UP000195305"/>
    </source>
</evidence>
<keyword evidence="3" id="KW-1185">Reference proteome</keyword>
<comment type="similarity">
    <text evidence="1">Belongs to the glycosyl hydrolase 1 family.</text>
</comment>
<sequence length="314" mass="36676">MKISDNFLWGGATAANQYEGAYLEDGKGLSIADVEMGARHGVPREIHSYVHEDCYYPSHEGVDFYHHYKEDIALFAKMGFKCFRMSINWSRIFPHGDEKTPNEKGLAFYDQVFDELLKYGIQPIVTISHYETPLYLVQKYGSWRNRKLIDFFEHYCDVIFRRYHHKVKYWMTFNEINETMNQKQPYHQAGIIYQDNENPADVKVLVSHNMMVASAKAVILAHRIDPTLKVGCMFQYPTTYPKTCHPNDILARRYHMMPNFYYGDVMCKGYYSNTCTAQLKRMGATLSMEEGDKEILKEGKVDFIAFSYYFSSIA</sequence>
<organism evidence="2 3">
    <name type="scientific">Massilimicrobiota timonensis</name>
    <dbReference type="NCBI Taxonomy" id="1776392"/>
    <lineage>
        <taxon>Bacteria</taxon>
        <taxon>Bacillati</taxon>
        <taxon>Bacillota</taxon>
        <taxon>Erysipelotrichia</taxon>
        <taxon>Erysipelotrichales</taxon>
        <taxon>Erysipelotrichaceae</taxon>
        <taxon>Massilimicrobiota</taxon>
    </lineage>
</organism>
<comment type="caution">
    <text evidence="2">The sequence shown here is derived from an EMBL/GenBank/DDBJ whole genome shotgun (WGS) entry which is preliminary data.</text>
</comment>
<evidence type="ECO:0000313" key="2">
    <source>
        <dbReference type="EMBL" id="OUQ32686.1"/>
    </source>
</evidence>
<dbReference type="InterPro" id="IPR017853">
    <property type="entry name" value="GH"/>
</dbReference>
<dbReference type="EMBL" id="NFLJ01000041">
    <property type="protein sequence ID" value="OUQ32686.1"/>
    <property type="molecule type" value="Genomic_DNA"/>
</dbReference>
<dbReference type="Proteomes" id="UP000195305">
    <property type="component" value="Unassembled WGS sequence"/>
</dbReference>
<name>A0A1Y4SS05_9FIRM</name>
<gene>
    <name evidence="2" type="ORF">B5E75_12155</name>
</gene>
<dbReference type="RefSeq" id="WP_087359585.1">
    <property type="nucleotide sequence ID" value="NZ_NFLJ01000041.1"/>
</dbReference>